<proteinExistence type="predicted"/>
<reference evidence="6" key="1">
    <citation type="journal article" date="2019" name="Int. J. Syst. Evol. Microbiol.">
        <title>The Global Catalogue of Microorganisms (GCM) 10K type strain sequencing project: providing services to taxonomists for standard genome sequencing and annotation.</title>
        <authorList>
            <consortium name="The Broad Institute Genomics Platform"/>
            <consortium name="The Broad Institute Genome Sequencing Center for Infectious Disease"/>
            <person name="Wu L."/>
            <person name="Ma J."/>
        </authorList>
    </citation>
    <scope>NUCLEOTIDE SEQUENCE [LARGE SCALE GENOMIC DNA]</scope>
    <source>
        <strain evidence="6">CCUG 50754</strain>
    </source>
</reference>
<dbReference type="InterPro" id="IPR009057">
    <property type="entry name" value="Homeodomain-like_sf"/>
</dbReference>
<protein>
    <submittedName>
        <fullName evidence="5">TetR family transcriptional regulator</fullName>
    </submittedName>
</protein>
<organism evidence="5 6">
    <name type="scientific">Microbacterium koreense</name>
    <dbReference type="NCBI Taxonomy" id="323761"/>
    <lineage>
        <taxon>Bacteria</taxon>
        <taxon>Bacillati</taxon>
        <taxon>Actinomycetota</taxon>
        <taxon>Actinomycetes</taxon>
        <taxon>Micrococcales</taxon>
        <taxon>Microbacteriaceae</taxon>
        <taxon>Microbacterium</taxon>
    </lineage>
</organism>
<dbReference type="Proteomes" id="UP001597042">
    <property type="component" value="Unassembled WGS sequence"/>
</dbReference>
<dbReference type="Gene3D" id="1.10.10.60">
    <property type="entry name" value="Homeodomain-like"/>
    <property type="match status" value="1"/>
</dbReference>
<sequence length="211" mass="22313">MDDEGVPRRRGRPRGGTPDGKSRIRKAAITEFGAHGYDGATVRGIADRAGVDPALIHHHFGSKADLFADVVGAPAQPGRLLAAALEGDVHGAGERIARAAFTPWESPSFRSRGVAVMRAAVGSKRMSKLAASYFSREMVTQIEGVLAPDPQASRRAGLVVSQVLGVFLTRHVLEFGAARDIPLDQLVTAVGATLQRYLTGPLDSADEAPRA</sequence>
<dbReference type="InterPro" id="IPR036271">
    <property type="entry name" value="Tet_transcr_reg_TetR-rel_C_sf"/>
</dbReference>
<dbReference type="EMBL" id="JBHTIM010000001">
    <property type="protein sequence ID" value="MFD0781285.1"/>
    <property type="molecule type" value="Genomic_DNA"/>
</dbReference>
<gene>
    <name evidence="5" type="ORF">ACFQZV_08230</name>
</gene>
<evidence type="ECO:0000256" key="3">
    <source>
        <dbReference type="SAM" id="MobiDB-lite"/>
    </source>
</evidence>
<feature type="domain" description="HTH tetR-type" evidence="4">
    <location>
        <begin position="18"/>
        <end position="78"/>
    </location>
</feature>
<dbReference type="Gene3D" id="1.10.357.10">
    <property type="entry name" value="Tetracycline Repressor, domain 2"/>
    <property type="match status" value="1"/>
</dbReference>
<dbReference type="InterPro" id="IPR041678">
    <property type="entry name" value="TetR_C_16"/>
</dbReference>
<dbReference type="Pfam" id="PF17920">
    <property type="entry name" value="TetR_C_16"/>
    <property type="match status" value="1"/>
</dbReference>
<dbReference type="PROSITE" id="PS50977">
    <property type="entry name" value="HTH_TETR_2"/>
    <property type="match status" value="1"/>
</dbReference>
<dbReference type="RefSeq" id="WP_378749880.1">
    <property type="nucleotide sequence ID" value="NZ_JBHSSV010000002.1"/>
</dbReference>
<accession>A0ABW2ZRS5</accession>
<dbReference type="InterPro" id="IPR001647">
    <property type="entry name" value="HTH_TetR"/>
</dbReference>
<evidence type="ECO:0000256" key="1">
    <source>
        <dbReference type="ARBA" id="ARBA00023125"/>
    </source>
</evidence>
<evidence type="ECO:0000259" key="4">
    <source>
        <dbReference type="PROSITE" id="PS50977"/>
    </source>
</evidence>
<evidence type="ECO:0000313" key="5">
    <source>
        <dbReference type="EMBL" id="MFD0781285.1"/>
    </source>
</evidence>
<feature type="DNA-binding region" description="H-T-H motif" evidence="2">
    <location>
        <begin position="41"/>
        <end position="60"/>
    </location>
</feature>
<dbReference type="PANTHER" id="PTHR30055:SF235">
    <property type="entry name" value="TRANSCRIPTIONAL REGULATORY PROTEIN"/>
    <property type="match status" value="1"/>
</dbReference>
<dbReference type="SUPFAM" id="SSF46689">
    <property type="entry name" value="Homeodomain-like"/>
    <property type="match status" value="1"/>
</dbReference>
<feature type="region of interest" description="Disordered" evidence="3">
    <location>
        <begin position="1"/>
        <end position="22"/>
    </location>
</feature>
<evidence type="ECO:0000256" key="2">
    <source>
        <dbReference type="PROSITE-ProRule" id="PRU00335"/>
    </source>
</evidence>
<dbReference type="Pfam" id="PF00440">
    <property type="entry name" value="TetR_N"/>
    <property type="match status" value="1"/>
</dbReference>
<name>A0ABW2ZRS5_9MICO</name>
<comment type="caution">
    <text evidence="5">The sequence shown here is derived from an EMBL/GenBank/DDBJ whole genome shotgun (WGS) entry which is preliminary data.</text>
</comment>
<dbReference type="SUPFAM" id="SSF48498">
    <property type="entry name" value="Tetracyclin repressor-like, C-terminal domain"/>
    <property type="match status" value="1"/>
</dbReference>
<dbReference type="PRINTS" id="PR00455">
    <property type="entry name" value="HTHTETR"/>
</dbReference>
<dbReference type="PANTHER" id="PTHR30055">
    <property type="entry name" value="HTH-TYPE TRANSCRIPTIONAL REGULATOR RUTR"/>
    <property type="match status" value="1"/>
</dbReference>
<keyword evidence="1 2" id="KW-0238">DNA-binding</keyword>
<evidence type="ECO:0000313" key="6">
    <source>
        <dbReference type="Proteomes" id="UP001597042"/>
    </source>
</evidence>
<dbReference type="InterPro" id="IPR050109">
    <property type="entry name" value="HTH-type_TetR-like_transc_reg"/>
</dbReference>
<keyword evidence="6" id="KW-1185">Reference proteome</keyword>